<evidence type="ECO:0000313" key="4">
    <source>
        <dbReference type="EMBL" id="PWH83153.1"/>
    </source>
</evidence>
<feature type="domain" description="Protein FecR C-terminal" evidence="3">
    <location>
        <begin position="232"/>
        <end position="293"/>
    </location>
</feature>
<feature type="domain" description="FecR protein" evidence="2">
    <location>
        <begin position="100"/>
        <end position="190"/>
    </location>
</feature>
<reference evidence="4" key="1">
    <citation type="submission" date="2018-05" db="EMBL/GenBank/DDBJ databases">
        <title>Algibacter marinivivus sp. nov., isolated from sample around a algae.</title>
        <authorList>
            <person name="Zhong X."/>
        </authorList>
    </citation>
    <scope>NUCLEOTIDE SEQUENCE [LARGE SCALE GENOMIC DNA]</scope>
    <source>
        <strain evidence="4">ZY111</strain>
    </source>
</reference>
<dbReference type="Proteomes" id="UP000245375">
    <property type="component" value="Unassembled WGS sequence"/>
</dbReference>
<reference evidence="4" key="2">
    <citation type="submission" date="2018-05" db="EMBL/GenBank/DDBJ databases">
        <authorList>
            <person name="Lanie J.A."/>
            <person name="Ng W.-L."/>
            <person name="Kazmierczak K.M."/>
            <person name="Andrzejewski T.M."/>
            <person name="Davidsen T.M."/>
            <person name="Wayne K.J."/>
            <person name="Tettelin H."/>
            <person name="Glass J.I."/>
            <person name="Rusch D."/>
            <person name="Podicherti R."/>
            <person name="Tsui H.-C.T."/>
            <person name="Winkler M.E."/>
        </authorList>
    </citation>
    <scope>NUCLEOTIDE SEQUENCE [LARGE SCALE GENOMIC DNA]</scope>
    <source>
        <strain evidence="4">ZY111</strain>
    </source>
</reference>
<dbReference type="InterPro" id="IPR032508">
    <property type="entry name" value="FecR_C"/>
</dbReference>
<keyword evidence="1" id="KW-1133">Transmembrane helix</keyword>
<dbReference type="Pfam" id="PF16344">
    <property type="entry name" value="FecR_C"/>
    <property type="match status" value="1"/>
</dbReference>
<dbReference type="EMBL" id="QFRI01000001">
    <property type="protein sequence ID" value="PWH83153.1"/>
    <property type="molecule type" value="Genomic_DNA"/>
</dbReference>
<name>A0A2U2X5V5_9FLAO</name>
<accession>A0A2U2X5V5</accession>
<dbReference type="PANTHER" id="PTHR30273">
    <property type="entry name" value="PERIPLASMIC SIGNAL SENSOR AND SIGMA FACTOR ACTIVATOR FECR-RELATED"/>
    <property type="match status" value="1"/>
</dbReference>
<comment type="caution">
    <text evidence="4">The sequence shown here is derived from an EMBL/GenBank/DDBJ whole genome shotgun (WGS) entry which is preliminary data.</text>
</comment>
<dbReference type="Gene3D" id="2.60.120.1440">
    <property type="match status" value="1"/>
</dbReference>
<dbReference type="PANTHER" id="PTHR30273:SF2">
    <property type="entry name" value="PROTEIN FECR"/>
    <property type="match status" value="1"/>
</dbReference>
<keyword evidence="5" id="KW-1185">Reference proteome</keyword>
<dbReference type="Gene3D" id="3.55.50.30">
    <property type="match status" value="1"/>
</dbReference>
<evidence type="ECO:0000259" key="2">
    <source>
        <dbReference type="Pfam" id="PF04773"/>
    </source>
</evidence>
<dbReference type="PIRSF" id="PIRSF018266">
    <property type="entry name" value="FecR"/>
    <property type="match status" value="1"/>
</dbReference>
<dbReference type="RefSeq" id="WP_109351177.1">
    <property type="nucleotide sequence ID" value="NZ_QFRI01000001.1"/>
</dbReference>
<protein>
    <submittedName>
        <fullName evidence="4">Anti-sigma factor</fullName>
    </submittedName>
</protein>
<keyword evidence="1" id="KW-0812">Transmembrane</keyword>
<feature type="transmembrane region" description="Helical" evidence="1">
    <location>
        <begin position="72"/>
        <end position="93"/>
    </location>
</feature>
<dbReference type="GO" id="GO:0016989">
    <property type="term" value="F:sigma factor antagonist activity"/>
    <property type="evidence" value="ECO:0007669"/>
    <property type="project" value="TreeGrafter"/>
</dbReference>
<dbReference type="AlphaFoldDB" id="A0A2U2X5V5"/>
<evidence type="ECO:0000313" key="5">
    <source>
        <dbReference type="Proteomes" id="UP000245375"/>
    </source>
</evidence>
<gene>
    <name evidence="4" type="ORF">DIS18_00950</name>
</gene>
<dbReference type="InterPro" id="IPR006860">
    <property type="entry name" value="FecR"/>
</dbReference>
<organism evidence="4 5">
    <name type="scientific">Algibacter marinivivus</name>
    <dbReference type="NCBI Taxonomy" id="2100723"/>
    <lineage>
        <taxon>Bacteria</taxon>
        <taxon>Pseudomonadati</taxon>
        <taxon>Bacteroidota</taxon>
        <taxon>Flavobacteriia</taxon>
        <taxon>Flavobacteriales</taxon>
        <taxon>Flavobacteriaceae</taxon>
        <taxon>Algibacter</taxon>
    </lineage>
</organism>
<dbReference type="OrthoDB" id="1097347at2"/>
<dbReference type="Pfam" id="PF04773">
    <property type="entry name" value="FecR"/>
    <property type="match status" value="1"/>
</dbReference>
<dbReference type="InterPro" id="IPR012373">
    <property type="entry name" value="Ferrdict_sens_TM"/>
</dbReference>
<sequence>MDKEYLIKKWLNDELTNAEKDAFEQLDDYKLNTDILDAAQHFKASNFSNSKDFETFKQEYESNKIPIKKLNWFKPLIQIAAAIVIGFGIYFYAFNNAVTTFETLANQKSSLELPDHSKVTLNALSQITFNKDDWQQKREVKLNGEAYFIVEKGSTFNVVTKTGIVTVVGTEFNVKQRQDYFEVKCFEGVVNVVSSSTKRTLRAGDTFQILNGIFIEDKTVFKTPHWIKGISSFNEVPFKVVVDELERQYNVSITLKDVNYSRKFTGGFNHNNLEEALISITKPMGLTYKVSTSNDVVIHENKD</sequence>
<proteinExistence type="predicted"/>
<evidence type="ECO:0000259" key="3">
    <source>
        <dbReference type="Pfam" id="PF16344"/>
    </source>
</evidence>
<evidence type="ECO:0000256" key="1">
    <source>
        <dbReference type="SAM" id="Phobius"/>
    </source>
</evidence>
<keyword evidence="1" id="KW-0472">Membrane</keyword>